<feature type="domain" description="PTS EIIB type-3" evidence="8">
    <location>
        <begin position="1"/>
        <end position="107"/>
    </location>
</feature>
<name>A0A3E3EB67_9FIRM</name>
<dbReference type="RefSeq" id="WP_117581933.1">
    <property type="nucleotide sequence ID" value="NZ_QUSL01000022.1"/>
</dbReference>
<evidence type="ECO:0000259" key="8">
    <source>
        <dbReference type="PROSITE" id="PS51100"/>
    </source>
</evidence>
<dbReference type="GO" id="GO:0016301">
    <property type="term" value="F:kinase activity"/>
    <property type="evidence" value="ECO:0007669"/>
    <property type="project" value="UniProtKB-KW"/>
</dbReference>
<evidence type="ECO:0000256" key="1">
    <source>
        <dbReference type="ARBA" id="ARBA00022448"/>
    </source>
</evidence>
<reference evidence="9 10" key="1">
    <citation type="submission" date="2018-08" db="EMBL/GenBank/DDBJ databases">
        <title>A genome reference for cultivated species of the human gut microbiota.</title>
        <authorList>
            <person name="Zou Y."/>
            <person name="Xue W."/>
            <person name="Luo G."/>
        </authorList>
    </citation>
    <scope>NUCLEOTIDE SEQUENCE [LARGE SCALE GENOMIC DNA]</scope>
    <source>
        <strain evidence="9 10">OM06-4</strain>
    </source>
</reference>
<dbReference type="GO" id="GO:0008982">
    <property type="term" value="F:protein-N(PI)-phosphohistidine-sugar phosphotransferase activity"/>
    <property type="evidence" value="ECO:0007669"/>
    <property type="project" value="InterPro"/>
</dbReference>
<evidence type="ECO:0000256" key="2">
    <source>
        <dbReference type="ARBA" id="ARBA00022553"/>
    </source>
</evidence>
<keyword evidence="6" id="KW-0418">Kinase</keyword>
<sequence>MLKILICCGGGFSSSYVTERMKKEVVEKGLQEEVYLEFYPFSLVKEKEADFDIIMCCPHLKIYVERLLQETTISVPIYLLPPKMYGFMQLGEIVADAKDIIEIYRTFPNNPVHFPGEEKLLRITRGVAYRNVNKKR</sequence>
<dbReference type="AlphaFoldDB" id="A0A3E3EB67"/>
<comment type="caution">
    <text evidence="9">The sequence shown here is derived from an EMBL/GenBank/DDBJ whole genome shotgun (WGS) entry which is preliminary data.</text>
</comment>
<evidence type="ECO:0000256" key="3">
    <source>
        <dbReference type="ARBA" id="ARBA00022597"/>
    </source>
</evidence>
<keyword evidence="5" id="KW-0598">Phosphotransferase system</keyword>
<organism evidence="9 10">
    <name type="scientific">Thomasclavelia ramosa</name>
    <dbReference type="NCBI Taxonomy" id="1547"/>
    <lineage>
        <taxon>Bacteria</taxon>
        <taxon>Bacillati</taxon>
        <taxon>Bacillota</taxon>
        <taxon>Erysipelotrichia</taxon>
        <taxon>Erysipelotrichales</taxon>
        <taxon>Coprobacillaceae</taxon>
        <taxon>Thomasclavelia</taxon>
    </lineage>
</organism>
<evidence type="ECO:0000256" key="6">
    <source>
        <dbReference type="ARBA" id="ARBA00022777"/>
    </source>
</evidence>
<keyword evidence="2" id="KW-0597">Phosphoprotein</keyword>
<dbReference type="InterPro" id="IPR051819">
    <property type="entry name" value="PTS_sugar-specific_EIIB"/>
</dbReference>
<evidence type="ECO:0000256" key="4">
    <source>
        <dbReference type="ARBA" id="ARBA00022679"/>
    </source>
</evidence>
<dbReference type="Proteomes" id="UP000261032">
    <property type="component" value="Unassembled WGS sequence"/>
</dbReference>
<feature type="modified residue" description="Phosphocysteine; by EIIA" evidence="7">
    <location>
        <position position="8"/>
    </location>
</feature>
<evidence type="ECO:0000256" key="5">
    <source>
        <dbReference type="ARBA" id="ARBA00022683"/>
    </source>
</evidence>
<dbReference type="PROSITE" id="PS51100">
    <property type="entry name" value="PTS_EIIB_TYPE_3"/>
    <property type="match status" value="1"/>
</dbReference>
<dbReference type="EMBL" id="QUSL01000022">
    <property type="protein sequence ID" value="RGD83680.1"/>
    <property type="molecule type" value="Genomic_DNA"/>
</dbReference>
<keyword evidence="3 9" id="KW-0762">Sugar transport</keyword>
<keyword evidence="4" id="KW-0808">Transferase</keyword>
<keyword evidence="1" id="KW-0813">Transport</keyword>
<dbReference type="InterPro" id="IPR036095">
    <property type="entry name" value="PTS_EIIB-like_sf"/>
</dbReference>
<dbReference type="PANTHER" id="PTHR34581:SF2">
    <property type="entry name" value="PTS SYSTEM N,N'-DIACETYLCHITOBIOSE-SPECIFIC EIIB COMPONENT"/>
    <property type="match status" value="1"/>
</dbReference>
<evidence type="ECO:0000256" key="7">
    <source>
        <dbReference type="PROSITE-ProRule" id="PRU00423"/>
    </source>
</evidence>
<proteinExistence type="predicted"/>
<evidence type="ECO:0000313" key="10">
    <source>
        <dbReference type="Proteomes" id="UP000261032"/>
    </source>
</evidence>
<dbReference type="Gene3D" id="3.40.50.2300">
    <property type="match status" value="1"/>
</dbReference>
<dbReference type="InterPro" id="IPR003501">
    <property type="entry name" value="PTS_EIIB_2/3"/>
</dbReference>
<protein>
    <submittedName>
        <fullName evidence="9">PTS sugar transporter subunit IIB</fullName>
    </submittedName>
</protein>
<dbReference type="InterPro" id="IPR013012">
    <property type="entry name" value="PTS_EIIB_3"/>
</dbReference>
<dbReference type="GO" id="GO:0009401">
    <property type="term" value="P:phosphoenolpyruvate-dependent sugar phosphotransferase system"/>
    <property type="evidence" value="ECO:0007669"/>
    <property type="project" value="UniProtKB-KW"/>
</dbReference>
<evidence type="ECO:0000313" key="9">
    <source>
        <dbReference type="EMBL" id="RGD83680.1"/>
    </source>
</evidence>
<dbReference type="PANTHER" id="PTHR34581">
    <property type="entry name" value="PTS SYSTEM N,N'-DIACETYLCHITOBIOSE-SPECIFIC EIIB COMPONENT"/>
    <property type="match status" value="1"/>
</dbReference>
<dbReference type="SUPFAM" id="SSF52794">
    <property type="entry name" value="PTS system IIB component-like"/>
    <property type="match status" value="1"/>
</dbReference>
<dbReference type="Pfam" id="PF02302">
    <property type="entry name" value="PTS_IIB"/>
    <property type="match status" value="1"/>
</dbReference>
<accession>A0A3E3EB67</accession>
<gene>
    <name evidence="9" type="ORF">DXB93_12895</name>
</gene>